<evidence type="ECO:0000256" key="1">
    <source>
        <dbReference type="ARBA" id="ARBA00009091"/>
    </source>
</evidence>
<evidence type="ECO:0008006" key="8">
    <source>
        <dbReference type="Google" id="ProtNLM"/>
    </source>
</evidence>
<proteinExistence type="inferred from homology"/>
<accession>B3ESF9</accession>
<dbReference type="SMART" id="SM00935">
    <property type="entry name" value="OmpH"/>
    <property type="match status" value="1"/>
</dbReference>
<name>B3ESF9_AMOA5</name>
<comment type="similarity">
    <text evidence="1">Belongs to the Skp family.</text>
</comment>
<evidence type="ECO:0000313" key="6">
    <source>
        <dbReference type="EMBL" id="ACE06161.1"/>
    </source>
</evidence>
<protein>
    <recommendedName>
        <fullName evidence="8">Outer membrane chaperone Skp (OmpH)</fullName>
    </recommendedName>
</protein>
<feature type="coiled-coil region" evidence="3">
    <location>
        <begin position="57"/>
        <end position="106"/>
    </location>
</feature>
<gene>
    <name evidence="6" type="ordered locus">Aasi_0783</name>
</gene>
<dbReference type="RefSeq" id="WP_012472930.1">
    <property type="nucleotide sequence ID" value="NC_010830.1"/>
</dbReference>
<organism evidence="6 7">
    <name type="scientific">Amoebophilus asiaticus (strain 5a2)</name>
    <dbReference type="NCBI Taxonomy" id="452471"/>
    <lineage>
        <taxon>Bacteria</taxon>
        <taxon>Pseudomonadati</taxon>
        <taxon>Bacteroidota</taxon>
        <taxon>Cytophagia</taxon>
        <taxon>Cytophagales</taxon>
        <taxon>Amoebophilaceae</taxon>
        <taxon>Candidatus Amoebophilus</taxon>
    </lineage>
</organism>
<dbReference type="InterPro" id="IPR005632">
    <property type="entry name" value="Chaperone_Skp"/>
</dbReference>
<dbReference type="Pfam" id="PF03938">
    <property type="entry name" value="OmpH"/>
    <property type="match status" value="1"/>
</dbReference>
<dbReference type="AlphaFoldDB" id="B3ESF9"/>
<keyword evidence="3" id="KW-0175">Coiled coil</keyword>
<dbReference type="SUPFAM" id="SSF111384">
    <property type="entry name" value="OmpH-like"/>
    <property type="match status" value="1"/>
</dbReference>
<dbReference type="EMBL" id="CP001102">
    <property type="protein sequence ID" value="ACE06161.1"/>
    <property type="molecule type" value="Genomic_DNA"/>
</dbReference>
<dbReference type="Gene3D" id="3.30.910.20">
    <property type="entry name" value="Skp domain"/>
    <property type="match status" value="1"/>
</dbReference>
<dbReference type="PANTHER" id="PTHR35089">
    <property type="entry name" value="CHAPERONE PROTEIN SKP"/>
    <property type="match status" value="1"/>
</dbReference>
<dbReference type="InterPro" id="IPR024930">
    <property type="entry name" value="Skp_dom_sf"/>
</dbReference>
<evidence type="ECO:0000256" key="5">
    <source>
        <dbReference type="SAM" id="SignalP"/>
    </source>
</evidence>
<dbReference type="GO" id="GO:0051082">
    <property type="term" value="F:unfolded protein binding"/>
    <property type="evidence" value="ECO:0007669"/>
    <property type="project" value="InterPro"/>
</dbReference>
<feature type="signal peptide" evidence="5">
    <location>
        <begin position="1"/>
        <end position="20"/>
    </location>
</feature>
<evidence type="ECO:0000256" key="4">
    <source>
        <dbReference type="SAM" id="MobiDB-lite"/>
    </source>
</evidence>
<evidence type="ECO:0000256" key="3">
    <source>
        <dbReference type="SAM" id="Coils"/>
    </source>
</evidence>
<dbReference type="GO" id="GO:0005829">
    <property type="term" value="C:cytosol"/>
    <property type="evidence" value="ECO:0007669"/>
    <property type="project" value="TreeGrafter"/>
</dbReference>
<dbReference type="Proteomes" id="UP000001227">
    <property type="component" value="Chromosome"/>
</dbReference>
<dbReference type="PANTHER" id="PTHR35089:SF1">
    <property type="entry name" value="CHAPERONE PROTEIN SKP"/>
    <property type="match status" value="1"/>
</dbReference>
<evidence type="ECO:0000256" key="2">
    <source>
        <dbReference type="ARBA" id="ARBA00022729"/>
    </source>
</evidence>
<dbReference type="HOGENOM" id="CLU_053320_3_1_10"/>
<dbReference type="eggNOG" id="COG2825">
    <property type="taxonomic scope" value="Bacteria"/>
</dbReference>
<feature type="region of interest" description="Disordered" evidence="4">
    <location>
        <begin position="181"/>
        <end position="213"/>
    </location>
</feature>
<dbReference type="GO" id="GO:0050821">
    <property type="term" value="P:protein stabilization"/>
    <property type="evidence" value="ECO:0007669"/>
    <property type="project" value="TreeGrafter"/>
</dbReference>
<reference evidence="6 7" key="1">
    <citation type="journal article" date="2010" name="J. Bacteriol.">
        <title>The genome of the amoeba symbiont 'Candidatus Amoebophilus asiaticus' reveals common mechanisms for host cell interaction among amoeba-associated bacteria.</title>
        <authorList>
            <person name="Schmitz-Esser S."/>
            <person name="Tischler P."/>
            <person name="Arnold R."/>
            <person name="Montanaro J."/>
            <person name="Wagner M."/>
            <person name="Rattei T."/>
            <person name="Horn M."/>
        </authorList>
    </citation>
    <scope>NUCLEOTIDE SEQUENCE [LARGE SCALE GENOMIC DNA]</scope>
    <source>
        <strain evidence="6 7">5a2</strain>
    </source>
</reference>
<keyword evidence="7" id="KW-1185">Reference proteome</keyword>
<sequence>MKNRIVLILTFFSAISYLQAAEKPLKIGYVKLDYVMESMPETKQMEIDLKAFEIQLRNQLQQKAVVLQEKIQAFQKGHATMTDPVKNQKEAELQQLHGEFENLQMESQSSLANKQLELYKPIYERIQKTIELVAKENKYTHVLNADTVGLHIVLYGDQEYDISNLILKKLGIDPTKLATKKLAQATDKKVQEPKTQAANKNSQDKTNKAQNKK</sequence>
<dbReference type="STRING" id="452471.Aasi_0783"/>
<feature type="chain" id="PRO_5002786403" description="Outer membrane chaperone Skp (OmpH)" evidence="5">
    <location>
        <begin position="21"/>
        <end position="213"/>
    </location>
</feature>
<evidence type="ECO:0000313" key="7">
    <source>
        <dbReference type="Proteomes" id="UP000001227"/>
    </source>
</evidence>
<dbReference type="KEGG" id="aas:Aasi_0783"/>
<keyword evidence="2 5" id="KW-0732">Signal</keyword>
<dbReference type="OrthoDB" id="1493480at2"/>